<dbReference type="PANTHER" id="PTHR12203:SF35">
    <property type="entry name" value="PROTEIN O-GLUCOSYLTRANSFERASE 1"/>
    <property type="match status" value="1"/>
</dbReference>
<sequence>APCCRYKYLISADGFTASCRFGKLLGVNSVIVKEDSPWVEYYYRALSPGQHYLTFTKDSAWQALYMRRVLLEYVQLFPVGAMTQFVTALDNSTLASRQLMQAKLAATKP</sequence>
<evidence type="ECO:0000256" key="2">
    <source>
        <dbReference type="ARBA" id="ARBA00022679"/>
    </source>
</evidence>
<dbReference type="Pfam" id="PF05686">
    <property type="entry name" value="Glyco_transf_90"/>
    <property type="match status" value="1"/>
</dbReference>
<keyword evidence="5" id="KW-1185">Reference proteome</keyword>
<dbReference type="InterPro" id="IPR006598">
    <property type="entry name" value="CAP10"/>
</dbReference>
<dbReference type="EMBL" id="BLLF01004341">
    <property type="protein sequence ID" value="GFH29433.1"/>
    <property type="molecule type" value="Genomic_DNA"/>
</dbReference>
<evidence type="ECO:0000256" key="1">
    <source>
        <dbReference type="ARBA" id="ARBA00010118"/>
    </source>
</evidence>
<name>A0A6A0AAP6_HAELA</name>
<dbReference type="GO" id="GO:0016740">
    <property type="term" value="F:transferase activity"/>
    <property type="evidence" value="ECO:0007669"/>
    <property type="project" value="UniProtKB-KW"/>
</dbReference>
<dbReference type="Proteomes" id="UP000485058">
    <property type="component" value="Unassembled WGS sequence"/>
</dbReference>
<reference evidence="4 5" key="1">
    <citation type="submission" date="2020-02" db="EMBL/GenBank/DDBJ databases">
        <title>Draft genome sequence of Haematococcus lacustris strain NIES-144.</title>
        <authorList>
            <person name="Morimoto D."/>
            <person name="Nakagawa S."/>
            <person name="Yoshida T."/>
            <person name="Sawayama S."/>
        </authorList>
    </citation>
    <scope>NUCLEOTIDE SEQUENCE [LARGE SCALE GENOMIC DNA]</scope>
    <source>
        <strain evidence="4 5">NIES-144</strain>
    </source>
</reference>
<proteinExistence type="inferred from homology"/>
<evidence type="ECO:0000259" key="3">
    <source>
        <dbReference type="Pfam" id="PF05686"/>
    </source>
</evidence>
<organism evidence="4 5">
    <name type="scientific">Haematococcus lacustris</name>
    <name type="common">Green alga</name>
    <name type="synonym">Haematococcus pluvialis</name>
    <dbReference type="NCBI Taxonomy" id="44745"/>
    <lineage>
        <taxon>Eukaryota</taxon>
        <taxon>Viridiplantae</taxon>
        <taxon>Chlorophyta</taxon>
        <taxon>core chlorophytes</taxon>
        <taxon>Chlorophyceae</taxon>
        <taxon>CS clade</taxon>
        <taxon>Chlamydomonadales</taxon>
        <taxon>Haematococcaceae</taxon>
        <taxon>Haematococcus</taxon>
    </lineage>
</organism>
<comment type="similarity">
    <text evidence="1">Belongs to the glycosyltransferase 90 family.</text>
</comment>
<protein>
    <submittedName>
        <fullName evidence="4">CAP10 domain-containing protein</fullName>
    </submittedName>
</protein>
<dbReference type="InterPro" id="IPR051091">
    <property type="entry name" value="O-Glucosyltr/Glycosyltrsf_90"/>
</dbReference>
<gene>
    <name evidence="4" type="ORF">HaLaN_28083</name>
</gene>
<comment type="caution">
    <text evidence="4">The sequence shown here is derived from an EMBL/GenBank/DDBJ whole genome shotgun (WGS) entry which is preliminary data.</text>
</comment>
<evidence type="ECO:0000313" key="5">
    <source>
        <dbReference type="Proteomes" id="UP000485058"/>
    </source>
</evidence>
<feature type="non-terminal residue" evidence="4">
    <location>
        <position position="1"/>
    </location>
</feature>
<feature type="non-terminal residue" evidence="4">
    <location>
        <position position="109"/>
    </location>
</feature>
<evidence type="ECO:0000313" key="4">
    <source>
        <dbReference type="EMBL" id="GFH29433.1"/>
    </source>
</evidence>
<feature type="domain" description="Glycosyl transferase CAP10" evidence="3">
    <location>
        <begin position="4"/>
        <end position="63"/>
    </location>
</feature>
<keyword evidence="2" id="KW-0808">Transferase</keyword>
<accession>A0A6A0AAP6</accession>
<dbReference type="AlphaFoldDB" id="A0A6A0AAP6"/>
<dbReference type="PANTHER" id="PTHR12203">
    <property type="entry name" value="KDEL LYS-ASP-GLU-LEU CONTAINING - RELATED"/>
    <property type="match status" value="1"/>
</dbReference>